<dbReference type="InterPro" id="IPR018973">
    <property type="entry name" value="MZB"/>
</dbReference>
<feature type="domain" description="MrfA-like Zn-binding" evidence="1">
    <location>
        <begin position="438"/>
        <end position="534"/>
    </location>
</feature>
<dbReference type="InterPro" id="IPR047721">
    <property type="entry name" value="DrmB"/>
</dbReference>
<dbReference type="NCBIfam" id="NF038324">
    <property type="entry name" value="DrmB_fam"/>
    <property type="match status" value="1"/>
</dbReference>
<dbReference type="EMBL" id="FOKA01000006">
    <property type="protein sequence ID" value="SFB08705.1"/>
    <property type="molecule type" value="Genomic_DNA"/>
</dbReference>
<organism evidence="2 3">
    <name type="scientific">Cellulomonas marina</name>
    <dbReference type="NCBI Taxonomy" id="988821"/>
    <lineage>
        <taxon>Bacteria</taxon>
        <taxon>Bacillati</taxon>
        <taxon>Actinomycetota</taxon>
        <taxon>Actinomycetes</taxon>
        <taxon>Micrococcales</taxon>
        <taxon>Cellulomonadaceae</taxon>
        <taxon>Cellulomonas</taxon>
    </lineage>
</organism>
<dbReference type="STRING" id="988821.SAMN05421867_106199"/>
<reference evidence="2 3" key="1">
    <citation type="submission" date="2016-10" db="EMBL/GenBank/DDBJ databases">
        <authorList>
            <person name="de Groot N.N."/>
        </authorList>
    </citation>
    <scope>NUCLEOTIDE SEQUENCE [LARGE SCALE GENOMIC DNA]</scope>
    <source>
        <strain evidence="2 3">CGMCC 4.6945</strain>
    </source>
</reference>
<dbReference type="Proteomes" id="UP000199012">
    <property type="component" value="Unassembled WGS sequence"/>
</dbReference>
<dbReference type="Pfam" id="PF09369">
    <property type="entry name" value="MZB"/>
    <property type="match status" value="1"/>
</dbReference>
<evidence type="ECO:0000259" key="1">
    <source>
        <dbReference type="Pfam" id="PF09369"/>
    </source>
</evidence>
<accession>A0A1I0Y5N9</accession>
<name>A0A1I0Y5N9_9CELL</name>
<dbReference type="RefSeq" id="WP_175499405.1">
    <property type="nucleotide sequence ID" value="NZ_BONM01000021.1"/>
</dbReference>
<evidence type="ECO:0000313" key="3">
    <source>
        <dbReference type="Proteomes" id="UP000199012"/>
    </source>
</evidence>
<dbReference type="AlphaFoldDB" id="A0A1I0Y5N9"/>
<evidence type="ECO:0000313" key="2">
    <source>
        <dbReference type="EMBL" id="SFB08705.1"/>
    </source>
</evidence>
<keyword evidence="3" id="KW-1185">Reference proteome</keyword>
<proteinExistence type="predicted"/>
<protein>
    <recommendedName>
        <fullName evidence="1">MrfA-like Zn-binding domain-containing protein</fullName>
    </recommendedName>
</protein>
<sequence>MPAKKIGDARQSQLVSTYGVGSLYPAEDQSYMVMGTEYWPPFAPRLDEPRLARALGVKHFKSPAAGGSADVPVTPFPLTHYCPRCHVLGAVYTIGDDKSWCARCNRSRLVPSRFVACCDAGHIEDFPYFGWVHGGEDRSVAESEHQLTLRIKGESSSLSDIVIGCSCGAAPKSLNGAFGPNALATVRSCKGRRPWLETDDESCDRPLRALQRGSSNVWFASMRSTISIPPWSTAAAAWVERHWTTLEHVPDDILASVLAPMVATSPGVSVEAVRAVIADRRGLATGHQPSEDELRRDEFSALRLGTMGASAHDTFICEPETVAEGIAAVVAQVSTVHRLREVRAIEGFSRVTPHVPDGKVKKAPLSQAALDWLPALEVHGEGIFVRLDEALLTSWEGRNSVRVRVRTLNEAKDRRDREYERPESAPVLARTVALHTMSHLLLNELSLHAGYPASALRERLYDAPDQAGILVYTASSDSAGSLGGLAALAKEDVFAPIWTAAVERGRWCSSDPVCAESFGSGTDNLNLAACHACLLLPETSCENRNAFLDRVCVVGSDDVPDAALFPA</sequence>
<gene>
    <name evidence="2" type="ORF">SAMN05421867_106199</name>
</gene>